<evidence type="ECO:0000313" key="3">
    <source>
        <dbReference type="Proteomes" id="UP001165063"/>
    </source>
</evidence>
<name>A0A9W6Z0J4_AMBMO</name>
<comment type="caution">
    <text evidence="2">The sequence shown here is derived from an EMBL/GenBank/DDBJ whole genome shotgun (WGS) entry which is preliminary data.</text>
</comment>
<keyword evidence="3" id="KW-1185">Reference proteome</keyword>
<proteinExistence type="predicted"/>
<gene>
    <name evidence="2" type="ORF">Amon01_000770000</name>
</gene>
<evidence type="ECO:0000313" key="2">
    <source>
        <dbReference type="EMBL" id="GMG55627.1"/>
    </source>
</evidence>
<sequence>MSESKETQPLPAPPVIQLGDDEVKGEDITQVQSSETPTTPKQVPPPVPPRDESVVSPPLPSRNSNELKPSLPPKDHPNQLKPALPPRNHQPLVSPIRQERSTKFGFDLDRLEAEDYEGDSPVINHFGSTAGTTGDSGGNGTTDENGSKQGRQPSYREALLEYLLTRRRVQVEYTIQDVVDPRYVKSRDEYMRIIATNYTYIEIMSELNLNRFNNSNINCLYGLLLNTPQLSTETSDVDDTAVDQLDEHSAKSPSNSTLN</sequence>
<accession>A0A9W6Z0J4</accession>
<feature type="region of interest" description="Disordered" evidence="1">
    <location>
        <begin position="1"/>
        <end position="103"/>
    </location>
</feature>
<dbReference type="EMBL" id="BSXU01005876">
    <property type="protein sequence ID" value="GMG55627.1"/>
    <property type="molecule type" value="Genomic_DNA"/>
</dbReference>
<protein>
    <submittedName>
        <fullName evidence="2">Unnamed protein product</fullName>
    </submittedName>
</protein>
<reference evidence="2" key="1">
    <citation type="submission" date="2023-04" db="EMBL/GenBank/DDBJ databases">
        <title>Ambrosiozyma monospora NBRC 1965.</title>
        <authorList>
            <person name="Ichikawa N."/>
            <person name="Sato H."/>
            <person name="Tonouchi N."/>
        </authorList>
    </citation>
    <scope>NUCLEOTIDE SEQUENCE</scope>
    <source>
        <strain evidence="2">NBRC 1965</strain>
    </source>
</reference>
<dbReference type="Proteomes" id="UP001165063">
    <property type="component" value="Unassembled WGS sequence"/>
</dbReference>
<evidence type="ECO:0000256" key="1">
    <source>
        <dbReference type="SAM" id="MobiDB-lite"/>
    </source>
</evidence>
<feature type="region of interest" description="Disordered" evidence="1">
    <location>
        <begin position="118"/>
        <end position="153"/>
    </location>
</feature>
<organism evidence="2 3">
    <name type="scientific">Ambrosiozyma monospora</name>
    <name type="common">Yeast</name>
    <name type="synonym">Endomycopsis monosporus</name>
    <dbReference type="NCBI Taxonomy" id="43982"/>
    <lineage>
        <taxon>Eukaryota</taxon>
        <taxon>Fungi</taxon>
        <taxon>Dikarya</taxon>
        <taxon>Ascomycota</taxon>
        <taxon>Saccharomycotina</taxon>
        <taxon>Pichiomycetes</taxon>
        <taxon>Pichiales</taxon>
        <taxon>Pichiaceae</taxon>
        <taxon>Ambrosiozyma</taxon>
    </lineage>
</organism>
<dbReference type="AlphaFoldDB" id="A0A9W6Z0J4"/>